<protein>
    <submittedName>
        <fullName evidence="3">Putative thiamine transport system substrate-binding protein</fullName>
    </submittedName>
</protein>
<dbReference type="Gene3D" id="3.40.190.10">
    <property type="entry name" value="Periplasmic binding protein-like II"/>
    <property type="match status" value="2"/>
</dbReference>
<dbReference type="PANTHER" id="PTHR42779">
    <property type="entry name" value="PROTEIN YNJB"/>
    <property type="match status" value="1"/>
</dbReference>
<accession>A0A1M6RCJ3</accession>
<feature type="chain" id="PRO_5009920571" evidence="2">
    <location>
        <begin position="24"/>
        <end position="407"/>
    </location>
</feature>
<dbReference type="NCBIfam" id="NF008633">
    <property type="entry name" value="PRK11622.1"/>
    <property type="match status" value="1"/>
</dbReference>
<dbReference type="Proteomes" id="UP000184248">
    <property type="component" value="Unassembled WGS sequence"/>
</dbReference>
<feature type="compositionally biased region" description="Basic and acidic residues" evidence="1">
    <location>
        <begin position="364"/>
        <end position="373"/>
    </location>
</feature>
<feature type="region of interest" description="Disordered" evidence="1">
    <location>
        <begin position="364"/>
        <end position="385"/>
    </location>
</feature>
<sequence>MSRRFVLALALATASIAPIPSLAADAQSLLEAPWSAIEREARGQTVYWSAWGGDPAINLYIGWVAERLDERYGLDVVHVKVDDIATTISRIVAERAAGNDDAGNVDLLWINGENFAAMKERDLLFGPFARRLPNFSLTAPDDNPEVLTDFTLPTEGYESPWGKAQLTFYYDAERLETPPRNMSELLSWAREHPGRFTYPLVPDFLGTTFLKQVLLSQVEAPSVLAEPASRHDVDAVMAPLWDYLDALHPHLWRQGRHFPSGGPELKRLMGDGELSLAFTFNPAEPAAAVTDHQLPPSTRSYVLEGGTLGNVHFVAIPFNARHKAGAMVLANFLLSPEAQARKLDIDVWGDPSVLDMRRLEAAEREAFEGDRHPASPPPDALQRVLPEPHPSWVEALEAQWQVRYGDS</sequence>
<dbReference type="SUPFAM" id="SSF53850">
    <property type="entry name" value="Periplasmic binding protein-like II"/>
    <property type="match status" value="1"/>
</dbReference>
<dbReference type="InterPro" id="IPR006059">
    <property type="entry name" value="SBP"/>
</dbReference>
<name>A0A1M6RCJ3_9GAMM</name>
<keyword evidence="2" id="KW-0732">Signal</keyword>
<proteinExistence type="predicted"/>
<organism evidence="3 4">
    <name type="scientific">Halomonas caseinilytica</name>
    <dbReference type="NCBI Taxonomy" id="438744"/>
    <lineage>
        <taxon>Bacteria</taxon>
        <taxon>Pseudomonadati</taxon>
        <taxon>Pseudomonadota</taxon>
        <taxon>Gammaproteobacteria</taxon>
        <taxon>Oceanospirillales</taxon>
        <taxon>Halomonadaceae</taxon>
        <taxon>Halomonas</taxon>
    </lineage>
</organism>
<evidence type="ECO:0000313" key="4">
    <source>
        <dbReference type="Proteomes" id="UP000184248"/>
    </source>
</evidence>
<dbReference type="AlphaFoldDB" id="A0A1M6RCJ3"/>
<dbReference type="RefSeq" id="WP_064699520.1">
    <property type="nucleotide sequence ID" value="NZ_BDEO01000007.1"/>
</dbReference>
<dbReference type="Pfam" id="PF13416">
    <property type="entry name" value="SBP_bac_8"/>
    <property type="match status" value="1"/>
</dbReference>
<reference evidence="4" key="1">
    <citation type="submission" date="2016-11" db="EMBL/GenBank/DDBJ databases">
        <authorList>
            <person name="Varghese N."/>
            <person name="Submissions S."/>
        </authorList>
    </citation>
    <scope>NUCLEOTIDE SEQUENCE [LARGE SCALE GENOMIC DNA]</scope>
    <source>
        <strain evidence="4">ALO Sharm</strain>
    </source>
</reference>
<feature type="signal peptide" evidence="2">
    <location>
        <begin position="1"/>
        <end position="23"/>
    </location>
</feature>
<dbReference type="PANTHER" id="PTHR42779:SF1">
    <property type="entry name" value="PROTEIN YNJB"/>
    <property type="match status" value="1"/>
</dbReference>
<gene>
    <name evidence="3" type="ORF">SAMN05192556_102279</name>
</gene>
<dbReference type="OrthoDB" id="3239593at2"/>
<keyword evidence="4" id="KW-1185">Reference proteome</keyword>
<dbReference type="InterPro" id="IPR027020">
    <property type="entry name" value="YnjB"/>
</dbReference>
<dbReference type="PIRSF" id="PIRSF029172">
    <property type="entry name" value="UCP029172_ABC_sbc_YnjB"/>
    <property type="match status" value="1"/>
</dbReference>
<evidence type="ECO:0000256" key="2">
    <source>
        <dbReference type="SAM" id="SignalP"/>
    </source>
</evidence>
<evidence type="ECO:0000313" key="3">
    <source>
        <dbReference type="EMBL" id="SHK30184.1"/>
    </source>
</evidence>
<dbReference type="EMBL" id="FRAL01000002">
    <property type="protein sequence ID" value="SHK30184.1"/>
    <property type="molecule type" value="Genomic_DNA"/>
</dbReference>
<evidence type="ECO:0000256" key="1">
    <source>
        <dbReference type="SAM" id="MobiDB-lite"/>
    </source>
</evidence>